<feature type="transmembrane region" description="Helical" evidence="5">
    <location>
        <begin position="377"/>
        <end position="399"/>
    </location>
</feature>
<evidence type="ECO:0000256" key="4">
    <source>
        <dbReference type="ARBA" id="ARBA00023136"/>
    </source>
</evidence>
<keyword evidence="3 5" id="KW-1133">Transmembrane helix</keyword>
<dbReference type="GO" id="GO:0016020">
    <property type="term" value="C:membrane"/>
    <property type="evidence" value="ECO:0007669"/>
    <property type="project" value="UniProtKB-SubCell"/>
</dbReference>
<dbReference type="GO" id="GO:0055085">
    <property type="term" value="P:transmembrane transport"/>
    <property type="evidence" value="ECO:0007669"/>
    <property type="project" value="InterPro"/>
</dbReference>
<evidence type="ECO:0000313" key="7">
    <source>
        <dbReference type="EMBL" id="CAD7084376.1"/>
    </source>
</evidence>
<proteinExistence type="predicted"/>
<dbReference type="PANTHER" id="PTHR11814">
    <property type="entry name" value="SULFATE TRANSPORTER"/>
    <property type="match status" value="1"/>
</dbReference>
<dbReference type="Pfam" id="PF00916">
    <property type="entry name" value="Sulfate_transp"/>
    <property type="match status" value="1"/>
</dbReference>
<dbReference type="EMBL" id="LR899011">
    <property type="protein sequence ID" value="CAD7084376.1"/>
    <property type="molecule type" value="Genomic_DNA"/>
</dbReference>
<sequence>MENSNLKKPNVIVVKKPKSGRKSKIISWLRNKFFISTWICNYNTNFAISDLIAGITLGLTIIPESIACALLAGLPSHYGLYSAFIGPLIYLIFGTVEKVLIGPTSLVALVTVQFTIGKPMEFAFVLTLLAGFVELFMGIFQLGFVFDFISMPVIKAFTSATAILVVESQIKVILGIKYLVPGFVNSLQKLFLNLDQARVGDAVMGVCSIIFLICLKYMVYIPFDKSTKRGRVIDGVLKYISLARNALIVFITATIAVIWTARSETGQVPFRLTENVVAGLPQFSFPHFYIEHNNSTYNFVQICSELGVGIFVVPLVSILTNISIAKALTPKGLVNASQELMTLGLCNIIGSGVKSMPTCGAFSRAAISTASGLKTSVAGLHSSILVILALSLLTPYFHYIPESCLAAILMCAIVTLIDFKLPIQLWRDSKRDLFTWISCFAVCVFFGVEVGLFFGIAITAAHLLFLWARPEITVRLEEMDGLQFIKVFPNNGLYFPGVDYLRERTLKACIEADFQVPVVIDCRKITGLDFSAAQETLREFLTQEGLRNGIISLKDHVRASIDLGYKVDLV</sequence>
<name>A0A7R8YU59_HERIL</name>
<dbReference type="InParanoid" id="A0A7R8YU59"/>
<evidence type="ECO:0000256" key="3">
    <source>
        <dbReference type="ARBA" id="ARBA00022989"/>
    </source>
</evidence>
<dbReference type="AlphaFoldDB" id="A0A7R8YU59"/>
<accession>A0A7R8YU59</accession>
<gene>
    <name evidence="7" type="ORF">HERILL_LOCUS7273</name>
</gene>
<feature type="transmembrane region" description="Helical" evidence="5">
    <location>
        <begin position="405"/>
        <end position="423"/>
    </location>
</feature>
<protein>
    <recommendedName>
        <fullName evidence="6">SLC26A/SulP transporter domain-containing protein</fullName>
    </recommendedName>
</protein>
<feature type="transmembrane region" description="Helical" evidence="5">
    <location>
        <begin position="122"/>
        <end position="144"/>
    </location>
</feature>
<evidence type="ECO:0000256" key="1">
    <source>
        <dbReference type="ARBA" id="ARBA00004141"/>
    </source>
</evidence>
<comment type="subcellular location">
    <subcellularLocation>
        <location evidence="1">Membrane</location>
        <topology evidence="1">Multi-pass membrane protein</topology>
    </subcellularLocation>
</comment>
<feature type="transmembrane region" description="Helical" evidence="5">
    <location>
        <begin position="435"/>
        <end position="468"/>
    </location>
</feature>
<evidence type="ECO:0000256" key="2">
    <source>
        <dbReference type="ARBA" id="ARBA00022692"/>
    </source>
</evidence>
<dbReference type="InterPro" id="IPR001902">
    <property type="entry name" value="SLC26A/SulP_fam"/>
</dbReference>
<dbReference type="Proteomes" id="UP000594454">
    <property type="component" value="Chromosome 3"/>
</dbReference>
<evidence type="ECO:0000313" key="8">
    <source>
        <dbReference type="Proteomes" id="UP000594454"/>
    </source>
</evidence>
<feature type="transmembrane region" description="Helical" evidence="5">
    <location>
        <begin position="242"/>
        <end position="261"/>
    </location>
</feature>
<keyword evidence="8" id="KW-1185">Reference proteome</keyword>
<keyword evidence="2 5" id="KW-0812">Transmembrane</keyword>
<feature type="domain" description="SLC26A/SulP transporter" evidence="6">
    <location>
        <begin position="49"/>
        <end position="437"/>
    </location>
</feature>
<feature type="transmembrane region" description="Helical" evidence="5">
    <location>
        <begin position="299"/>
        <end position="322"/>
    </location>
</feature>
<evidence type="ECO:0000259" key="6">
    <source>
        <dbReference type="Pfam" id="PF00916"/>
    </source>
</evidence>
<organism evidence="7 8">
    <name type="scientific">Hermetia illucens</name>
    <name type="common">Black soldier fly</name>
    <dbReference type="NCBI Taxonomy" id="343691"/>
    <lineage>
        <taxon>Eukaryota</taxon>
        <taxon>Metazoa</taxon>
        <taxon>Ecdysozoa</taxon>
        <taxon>Arthropoda</taxon>
        <taxon>Hexapoda</taxon>
        <taxon>Insecta</taxon>
        <taxon>Pterygota</taxon>
        <taxon>Neoptera</taxon>
        <taxon>Endopterygota</taxon>
        <taxon>Diptera</taxon>
        <taxon>Brachycera</taxon>
        <taxon>Stratiomyomorpha</taxon>
        <taxon>Stratiomyidae</taxon>
        <taxon>Hermetiinae</taxon>
        <taxon>Hermetia</taxon>
    </lineage>
</organism>
<reference evidence="7 8" key="1">
    <citation type="submission" date="2020-11" db="EMBL/GenBank/DDBJ databases">
        <authorList>
            <person name="Wallbank WR R."/>
            <person name="Pardo Diaz C."/>
            <person name="Kozak K."/>
            <person name="Martin S."/>
            <person name="Jiggins C."/>
            <person name="Moest M."/>
            <person name="Warren A I."/>
            <person name="Generalovic N T."/>
            <person name="Byers J.R.P. K."/>
            <person name="Montejo-Kovacevich G."/>
            <person name="Yen C E."/>
        </authorList>
    </citation>
    <scope>NUCLEOTIDE SEQUENCE [LARGE SCALE GENOMIC DNA]</scope>
</reference>
<dbReference type="InterPro" id="IPR011547">
    <property type="entry name" value="SLC26A/SulP_dom"/>
</dbReference>
<keyword evidence="4 5" id="KW-0472">Membrane</keyword>
<dbReference type="FunCoup" id="A0A7R8YU59">
    <property type="interactions" value="3"/>
</dbReference>
<feature type="transmembrane region" description="Helical" evidence="5">
    <location>
        <begin position="199"/>
        <end position="221"/>
    </location>
</feature>
<feature type="transmembrane region" description="Helical" evidence="5">
    <location>
        <begin position="51"/>
        <end position="72"/>
    </location>
</feature>
<dbReference type="OrthoDB" id="288203at2759"/>
<evidence type="ECO:0000256" key="5">
    <source>
        <dbReference type="SAM" id="Phobius"/>
    </source>
</evidence>